<dbReference type="InterPro" id="IPR007834">
    <property type="entry name" value="DSS1_SEM1"/>
</dbReference>
<keyword evidence="5" id="KW-1185">Reference proteome</keyword>
<dbReference type="EMBL" id="CP143789">
    <property type="protein sequence ID" value="WVN89903.1"/>
    <property type="molecule type" value="Genomic_DNA"/>
</dbReference>
<dbReference type="SMART" id="SM01385">
    <property type="entry name" value="DSS1_SEM1"/>
    <property type="match status" value="1"/>
</dbReference>
<feature type="compositionally biased region" description="Basic and acidic residues" evidence="3">
    <location>
        <begin position="1"/>
        <end position="11"/>
    </location>
</feature>
<sequence>MSEEKETKEAKPINGRVSQLKKKDLPRLGALEDDDEFPDFPPDSPQDNWWEDSWDDDDVAEDFAKQLRTAIQERANAPADKAMKE</sequence>
<comment type="subcellular location">
    <subcellularLocation>
        <location evidence="2">Nucleus</location>
    </subcellularLocation>
</comment>
<dbReference type="GO" id="GO:0008541">
    <property type="term" value="C:proteasome regulatory particle, lid subcomplex"/>
    <property type="evidence" value="ECO:0007669"/>
    <property type="project" value="UniProtKB-UniRule"/>
</dbReference>
<proteinExistence type="inferred from homology"/>
<evidence type="ECO:0000256" key="2">
    <source>
        <dbReference type="RuleBase" id="RU369057"/>
    </source>
</evidence>
<reference evidence="4" key="1">
    <citation type="submission" date="2016-06" db="EMBL/GenBank/DDBJ databases">
        <authorList>
            <person name="Cuomo C."/>
            <person name="Litvintseva A."/>
            <person name="Heitman J."/>
            <person name="Chen Y."/>
            <person name="Sun S."/>
            <person name="Springer D."/>
            <person name="Dromer F."/>
            <person name="Young S."/>
            <person name="Zeng Q."/>
            <person name="Chapman S."/>
            <person name="Gujja S."/>
            <person name="Saif S."/>
            <person name="Birren B."/>
        </authorList>
    </citation>
    <scope>NUCLEOTIDE SEQUENCE</scope>
    <source>
        <strain evidence="4">CBS 7841</strain>
    </source>
</reference>
<dbReference type="AlphaFoldDB" id="A0AAJ8JWS1"/>
<keyword evidence="2" id="KW-0647">Proteasome</keyword>
<dbReference type="GO" id="GO:0005634">
    <property type="term" value="C:nucleus"/>
    <property type="evidence" value="ECO:0007669"/>
    <property type="project" value="UniProtKB-SubCell"/>
</dbReference>
<dbReference type="Proteomes" id="UP000094043">
    <property type="component" value="Chromosome 6"/>
</dbReference>
<evidence type="ECO:0000313" key="4">
    <source>
        <dbReference type="EMBL" id="WVN89903.1"/>
    </source>
</evidence>
<comment type="function">
    <text evidence="2">Component of the 26S proteasome, a multiprotein complex involved in the ATP-dependent degradation of ubiquitinated proteins.</text>
</comment>
<feature type="region of interest" description="Disordered" evidence="3">
    <location>
        <begin position="1"/>
        <end position="48"/>
    </location>
</feature>
<protein>
    <recommendedName>
        <fullName evidence="2">26S proteasome complex subunit SEM1</fullName>
    </recommendedName>
</protein>
<dbReference type="GO" id="GO:0043248">
    <property type="term" value="P:proteasome assembly"/>
    <property type="evidence" value="ECO:0007669"/>
    <property type="project" value="UniProtKB-UniRule"/>
</dbReference>
<evidence type="ECO:0000256" key="1">
    <source>
        <dbReference type="ARBA" id="ARBA00034491"/>
    </source>
</evidence>
<name>A0AAJ8JWS1_9TREE</name>
<accession>A0AAJ8JWS1</accession>
<gene>
    <name evidence="4" type="ORF">L203_105133</name>
</gene>
<evidence type="ECO:0000313" key="5">
    <source>
        <dbReference type="Proteomes" id="UP000094043"/>
    </source>
</evidence>
<dbReference type="GeneID" id="91089342"/>
<reference evidence="4" key="2">
    <citation type="journal article" date="2022" name="Elife">
        <title>Obligate sexual reproduction of a homothallic fungus closely related to the Cryptococcus pathogenic species complex.</title>
        <authorList>
            <person name="Passer A.R."/>
            <person name="Clancey S.A."/>
            <person name="Shea T."/>
            <person name="David-Palma M."/>
            <person name="Averette A.F."/>
            <person name="Boekhout T."/>
            <person name="Porcel B.M."/>
            <person name="Nowrousian M."/>
            <person name="Cuomo C.A."/>
            <person name="Sun S."/>
            <person name="Heitman J."/>
            <person name="Coelho M.A."/>
        </authorList>
    </citation>
    <scope>NUCLEOTIDE SEQUENCE</scope>
    <source>
        <strain evidence="4">CBS 7841</strain>
    </source>
</reference>
<dbReference type="GO" id="GO:0006406">
    <property type="term" value="P:mRNA export from nucleus"/>
    <property type="evidence" value="ECO:0007669"/>
    <property type="project" value="UniProtKB-UniRule"/>
</dbReference>
<evidence type="ECO:0000256" key="3">
    <source>
        <dbReference type="SAM" id="MobiDB-lite"/>
    </source>
</evidence>
<dbReference type="KEGG" id="cdep:91089342"/>
<dbReference type="RefSeq" id="XP_066070603.1">
    <property type="nucleotide sequence ID" value="XM_066214506.1"/>
</dbReference>
<comment type="similarity">
    <text evidence="1 2">Belongs to the DSS1/SEM1 family.</text>
</comment>
<reference evidence="4" key="3">
    <citation type="submission" date="2024-01" db="EMBL/GenBank/DDBJ databases">
        <authorList>
            <person name="Coelho M.A."/>
            <person name="David-Palma M."/>
            <person name="Shea T."/>
            <person name="Sun S."/>
            <person name="Cuomo C.A."/>
            <person name="Heitman J."/>
        </authorList>
    </citation>
    <scope>NUCLEOTIDE SEQUENCE</scope>
    <source>
        <strain evidence="4">CBS 7841</strain>
    </source>
</reference>
<dbReference type="Pfam" id="PF05160">
    <property type="entry name" value="DSS1_SEM1"/>
    <property type="match status" value="1"/>
</dbReference>
<organism evidence="4 5">
    <name type="scientific">Cryptococcus depauperatus CBS 7841</name>
    <dbReference type="NCBI Taxonomy" id="1295531"/>
    <lineage>
        <taxon>Eukaryota</taxon>
        <taxon>Fungi</taxon>
        <taxon>Dikarya</taxon>
        <taxon>Basidiomycota</taxon>
        <taxon>Agaricomycotina</taxon>
        <taxon>Tremellomycetes</taxon>
        <taxon>Tremellales</taxon>
        <taxon>Cryptococcaceae</taxon>
        <taxon>Cryptococcus</taxon>
    </lineage>
</organism>
<keyword evidence="2" id="KW-0539">Nucleus</keyword>